<keyword evidence="3" id="KW-1185">Reference proteome</keyword>
<dbReference type="InterPro" id="IPR017853">
    <property type="entry name" value="GH"/>
</dbReference>
<proteinExistence type="predicted"/>
<organism evidence="2 3">
    <name type="scientific">Candidatus Borkfalkia ceftriaxoniphila</name>
    <dbReference type="NCBI Taxonomy" id="2508949"/>
    <lineage>
        <taxon>Bacteria</taxon>
        <taxon>Bacillati</taxon>
        <taxon>Bacillota</taxon>
        <taxon>Clostridia</taxon>
        <taxon>Christensenellales</taxon>
        <taxon>Christensenellaceae</taxon>
        <taxon>Candidatus Borkfalkia</taxon>
    </lineage>
</organism>
<dbReference type="SUPFAM" id="SSF51445">
    <property type="entry name" value="(Trans)glycosidases"/>
    <property type="match status" value="1"/>
</dbReference>
<evidence type="ECO:0008006" key="4">
    <source>
        <dbReference type="Google" id="ProtNLM"/>
    </source>
</evidence>
<gene>
    <name evidence="2" type="ORF">ESZ91_02230</name>
</gene>
<feature type="signal peptide" evidence="1">
    <location>
        <begin position="1"/>
        <end position="22"/>
    </location>
</feature>
<dbReference type="RefSeq" id="WP_129223696.1">
    <property type="nucleotide sequence ID" value="NZ_SDOZ01000002.1"/>
</dbReference>
<dbReference type="OrthoDB" id="2569184at2"/>
<dbReference type="EMBL" id="SDOZ01000002">
    <property type="protein sequence ID" value="RXZ61223.1"/>
    <property type="molecule type" value="Genomic_DNA"/>
</dbReference>
<accession>A0A4Q2KCU5</accession>
<protein>
    <recommendedName>
        <fullName evidence="4">Glycoside hydrolase family 42 N-terminal domain-containing protein</fullName>
    </recommendedName>
</protein>
<dbReference type="Proteomes" id="UP000291269">
    <property type="component" value="Unassembled WGS sequence"/>
</dbReference>
<feature type="chain" id="PRO_5039619108" description="Glycoside hydrolase family 42 N-terminal domain-containing protein" evidence="1">
    <location>
        <begin position="23"/>
        <end position="471"/>
    </location>
</feature>
<dbReference type="AlphaFoldDB" id="A0A4Q2KCU5"/>
<keyword evidence="1" id="KW-0732">Signal</keyword>
<dbReference type="Gene3D" id="3.20.20.80">
    <property type="entry name" value="Glycosidases"/>
    <property type="match status" value="1"/>
</dbReference>
<sequence length="471" mass="52928">MKKIVRGLCLLLTVSLVLPVAACGKFQADSKDVPIYPDAEPFRFVAYMSPPPANSGSGEFATNPDYMTLEHYRNMADCGFNYTTGMYENTKELYLKGMDLAEQVGMKYYVRDYSFADGCIEGIIAAANSEQEAQTMLEAQKESIKARFDEYSQHESFAGVLAVDEPSTKRYDAIAVMNKWYRENFPDTEFQVNLLPTYASASQLFGTNASDKKYGEDYVKYFNEHVDPSVLSYDHYALSKEGTVNRLSATYLQNLEYFANEAARTDKDFYVFLLTLGHWNYRTMEYYRDIAWQVYTAMAYGAVGAQTFTYWTNLSNGASEKITGALVDRDGTKLPAWYAMQEVTKEVNAFENVYMNFDWQGTLPVVADKYESNPMVDMMLTPLTEHDRIASVSTTGDAIIGAFKDKEGRDGFLLSNITDPADNTKAAVTVKFNDAKKVVVYKKGRTLVCPLSKGKATFELGSGEGWFVIPV</sequence>
<evidence type="ECO:0000313" key="2">
    <source>
        <dbReference type="EMBL" id="RXZ61223.1"/>
    </source>
</evidence>
<name>A0A4Q2KCU5_9FIRM</name>
<evidence type="ECO:0000313" key="3">
    <source>
        <dbReference type="Proteomes" id="UP000291269"/>
    </source>
</evidence>
<reference evidence="2 3" key="1">
    <citation type="journal article" date="2019" name="Gut">
        <title>Antibiotics-induced monodominance of a novel gut bacterial order.</title>
        <authorList>
            <person name="Hildebrand F."/>
            <person name="Moitinho-Silva L."/>
            <person name="Blasche S."/>
            <person name="Jahn M.T."/>
            <person name="Gossmann T.I."/>
            <person name="Heuerta-Cepas J."/>
            <person name="Hercog R."/>
            <person name="Luetge M."/>
            <person name="Bahram M."/>
            <person name="Pryszlak A."/>
            <person name="Alves R.J."/>
            <person name="Waszak S.M."/>
            <person name="Zhu A."/>
            <person name="Ye L."/>
            <person name="Costea P.I."/>
            <person name="Aalvink S."/>
            <person name="Belzer C."/>
            <person name="Forslund S.K."/>
            <person name="Sunagawa S."/>
            <person name="Hentschel U."/>
            <person name="Merten C."/>
            <person name="Patil K.R."/>
            <person name="Benes V."/>
            <person name="Bork P."/>
        </authorList>
    </citation>
    <scope>NUCLEOTIDE SEQUENCE [LARGE SCALE GENOMIC DNA]</scope>
    <source>
        <strain evidence="2 3">HDS1380</strain>
    </source>
</reference>
<comment type="caution">
    <text evidence="2">The sequence shown here is derived from an EMBL/GenBank/DDBJ whole genome shotgun (WGS) entry which is preliminary data.</text>
</comment>
<evidence type="ECO:0000256" key="1">
    <source>
        <dbReference type="SAM" id="SignalP"/>
    </source>
</evidence>